<dbReference type="Pfam" id="PF14559">
    <property type="entry name" value="TPR_19"/>
    <property type="match status" value="1"/>
</dbReference>
<dbReference type="HOGENOM" id="CLU_114955_0_0_5"/>
<name>V5SDS0_9HYPH</name>
<feature type="signal peptide" evidence="2">
    <location>
        <begin position="1"/>
        <end position="32"/>
    </location>
</feature>
<dbReference type="AlphaFoldDB" id="V5SDS0"/>
<dbReference type="PATRIC" id="fig|1029756.8.peg.1344"/>
<reference evidence="3 4" key="1">
    <citation type="journal article" date="2014" name="Genome Announc.">
        <title>Complete Genome Sequence of Hyphomicrobium nitrativorans Strain NL23, a Denitrifying Bacterium Isolated from Biofilm of a Methanol-Fed Denitrification System Treating Seawater at the Montreal Biodome.</title>
        <authorList>
            <person name="Martineau C."/>
            <person name="Villeneuve C."/>
            <person name="Mauffrey F."/>
            <person name="Villemur R."/>
        </authorList>
    </citation>
    <scope>NUCLEOTIDE SEQUENCE [LARGE SCALE GENOMIC DNA]</scope>
    <source>
        <strain evidence="3">NL23</strain>
    </source>
</reference>
<organism evidence="3 4">
    <name type="scientific">Hyphomicrobium nitrativorans NL23</name>
    <dbReference type="NCBI Taxonomy" id="1029756"/>
    <lineage>
        <taxon>Bacteria</taxon>
        <taxon>Pseudomonadati</taxon>
        <taxon>Pseudomonadota</taxon>
        <taxon>Alphaproteobacteria</taxon>
        <taxon>Hyphomicrobiales</taxon>
        <taxon>Hyphomicrobiaceae</taxon>
        <taxon>Hyphomicrobium</taxon>
    </lineage>
</organism>
<evidence type="ECO:0000256" key="2">
    <source>
        <dbReference type="SAM" id="SignalP"/>
    </source>
</evidence>
<dbReference type="OrthoDB" id="8592798at2"/>
<dbReference type="KEGG" id="hni:W911_06420"/>
<dbReference type="SUPFAM" id="SSF48452">
    <property type="entry name" value="TPR-like"/>
    <property type="match status" value="1"/>
</dbReference>
<gene>
    <name evidence="3" type="ORF">W911_06420</name>
</gene>
<dbReference type="InterPro" id="IPR019734">
    <property type="entry name" value="TPR_rpt"/>
</dbReference>
<dbReference type="Gene3D" id="1.25.40.10">
    <property type="entry name" value="Tetratricopeptide repeat domain"/>
    <property type="match status" value="1"/>
</dbReference>
<proteinExistence type="predicted"/>
<sequence>MTAYRGSAGRFGTARVILGACLAAAVAAPAFAKDTGPLSAQCDGFAKGTAAWTACVGQPALAMADAELFYAGYWLAKNGRYEEALGYLTLAREKDERVLTYIGFATRKLGRVEEAMPLYRAALQRNPDYAVARAYLGEAFLARGEADLARAELSEIASRCGVACPAYVDLNGHIRDFEARARL</sequence>
<dbReference type="EMBL" id="CP006912">
    <property type="protein sequence ID" value="AHB48099.1"/>
    <property type="molecule type" value="Genomic_DNA"/>
</dbReference>
<keyword evidence="2" id="KW-0732">Signal</keyword>
<evidence type="ECO:0000313" key="4">
    <source>
        <dbReference type="Proteomes" id="UP000018542"/>
    </source>
</evidence>
<feature type="repeat" description="TPR" evidence="1">
    <location>
        <begin position="96"/>
        <end position="129"/>
    </location>
</feature>
<dbReference type="PROSITE" id="PS50005">
    <property type="entry name" value="TPR"/>
    <property type="match status" value="1"/>
</dbReference>
<keyword evidence="4" id="KW-1185">Reference proteome</keyword>
<evidence type="ECO:0000256" key="1">
    <source>
        <dbReference type="PROSITE-ProRule" id="PRU00339"/>
    </source>
</evidence>
<dbReference type="STRING" id="1029756.W911_06420"/>
<protein>
    <submittedName>
        <fullName evidence="3">Uncharacterized protein</fullName>
    </submittedName>
</protein>
<dbReference type="InterPro" id="IPR011990">
    <property type="entry name" value="TPR-like_helical_dom_sf"/>
</dbReference>
<dbReference type="Proteomes" id="UP000018542">
    <property type="component" value="Chromosome"/>
</dbReference>
<dbReference type="RefSeq" id="WP_023786678.1">
    <property type="nucleotide sequence ID" value="NC_022997.1"/>
</dbReference>
<accession>V5SDS0</accession>
<feature type="chain" id="PRO_5004741598" evidence="2">
    <location>
        <begin position="33"/>
        <end position="183"/>
    </location>
</feature>
<keyword evidence="1" id="KW-0802">TPR repeat</keyword>
<evidence type="ECO:0000313" key="3">
    <source>
        <dbReference type="EMBL" id="AHB48099.1"/>
    </source>
</evidence>